<name>A0A2S6I4Y4_9BACT</name>
<dbReference type="SUPFAM" id="SSF82714">
    <property type="entry name" value="Multidrug efflux transporter AcrB TolC docking domain, DN and DC subdomains"/>
    <property type="match status" value="2"/>
</dbReference>
<dbReference type="Gene3D" id="3.30.70.1430">
    <property type="entry name" value="Multidrug efflux transporter AcrB pore domain"/>
    <property type="match status" value="2"/>
</dbReference>
<keyword evidence="4" id="KW-1003">Cell membrane</keyword>
<evidence type="ECO:0000256" key="5">
    <source>
        <dbReference type="ARBA" id="ARBA00022519"/>
    </source>
</evidence>
<dbReference type="EMBL" id="PTJC01000006">
    <property type="protein sequence ID" value="PPK86237.1"/>
    <property type="molecule type" value="Genomic_DNA"/>
</dbReference>
<feature type="transmembrane region" description="Helical" evidence="9">
    <location>
        <begin position="367"/>
        <end position="389"/>
    </location>
</feature>
<evidence type="ECO:0000256" key="4">
    <source>
        <dbReference type="ARBA" id="ARBA00022475"/>
    </source>
</evidence>
<dbReference type="Gene3D" id="1.20.1640.10">
    <property type="entry name" value="Multidrug efflux transporter AcrB transmembrane domain"/>
    <property type="match status" value="2"/>
</dbReference>
<proteinExistence type="inferred from homology"/>
<dbReference type="GO" id="GO:0042910">
    <property type="term" value="F:xenobiotic transmembrane transporter activity"/>
    <property type="evidence" value="ECO:0007669"/>
    <property type="project" value="TreeGrafter"/>
</dbReference>
<feature type="transmembrane region" description="Helical" evidence="9">
    <location>
        <begin position="471"/>
        <end position="498"/>
    </location>
</feature>
<sequence length="1047" mass="113945">MLKFFVYRPKAAIVLSLVLVLVGSISLISLPVTQFPQITPPSVSISGSYIGADALTVEQTVTTPIEVQVNGTPGMDYITSNSTNNGVVGIDVTFELGTDIDIAALDVQNRLGIAEPQLPEAVRRLGLTVRKRNPGLFMLVALRSPDGTHDSQFLDNYANIYVRDRLLRVEGIGDAFAVTKDFSMRLWLYPDQMAQLGLTPDDVIQAVQTQNRQVAAGSVGAPPQPDNQAFEYTVFLDGRLEDVSEFENIIIRNDTESGALIRVKDVGRVELGTFTYGNQSLVNHEEGSILILYQAPGSNALATAQGVYDALEELSEDFPPDVTYQVPYEAASVVEVSIREVVNTLLIALAIVAFIVFLFLQRWRASIIPLLAIPVSIIGAMIFFSPLGFNINTLTLFGFVLAIGIVVDDSIVVVEAIQSKLEGGDISVVEATESALDDVATPVVTTSLILVAIFVPVAFITGLTGQLYQQFAITISVAVLLSSLVALTLAPALAVLLFNRERKQAKWLEKVFKPFNRGLEKLRHGYANGLDWVLTHYYIALALLAGLIVATYVLFQVEPTGFVPTEDEGRIFVTFELPEAAANSRTLGVMEEIMSTLDTVPEIESYTAVASLNAITFTERSNTGTIFVQLTPWGERTEDGQGIFAMVSKLERYFADIVDARVVVIPPPPIPGLGSTSGFSFILQDRSGNASIQEFETTMNDFIGRINQREEITGAFSFFTAQAPSYQLTVDRVRAKQLGVPLTSIYSTLSTYLGSAYINDFTLYGRTFRVVAQADTAYRAEIEDLADYYVENDEGTMVPMANLISYELGSTAPLISHYNLFRSASITGNAAEGFSSGQVLDVLREEAESLPTGYGYEFSGLSKEQAESGSTTVYIFIFSIALAFLILVALYESWTVPFSVLMAAPTGIFGALLTLWFLPDIDNNIYAQIGLITIVGLAAKNAILIVEFAKQNVESGQDIREATVNASRARLRPILMTSATFVFGMIPLAAASGAGANSRQTIGFVVIGGLVAVTGLAIFFVPVLYDRITRLAYSDEELANYREEEEE</sequence>
<dbReference type="PANTHER" id="PTHR32063">
    <property type="match status" value="1"/>
</dbReference>
<dbReference type="GO" id="GO:0005886">
    <property type="term" value="C:plasma membrane"/>
    <property type="evidence" value="ECO:0007669"/>
    <property type="project" value="UniProtKB-SubCell"/>
</dbReference>
<dbReference type="InterPro" id="IPR004764">
    <property type="entry name" value="MdtF-like"/>
</dbReference>
<dbReference type="RefSeq" id="WP_104420686.1">
    <property type="nucleotide sequence ID" value="NZ_PTJC01000006.1"/>
</dbReference>
<protein>
    <submittedName>
        <fullName evidence="11">HAE1 family hydrophobic/amphiphilic exporter-1</fullName>
    </submittedName>
</protein>
<evidence type="ECO:0000259" key="10">
    <source>
        <dbReference type="PROSITE" id="PS50156"/>
    </source>
</evidence>
<comment type="subcellular location">
    <subcellularLocation>
        <location evidence="1">Cell inner membrane</location>
        <topology evidence="1">Multi-pass membrane protein</topology>
    </subcellularLocation>
</comment>
<dbReference type="AlphaFoldDB" id="A0A2S6I4Y4"/>
<gene>
    <name evidence="11" type="ORF">CLV84_3159</name>
</gene>
<comment type="caution">
    <text evidence="11">The sequence shown here is derived from an EMBL/GenBank/DDBJ whole genome shotgun (WGS) entry which is preliminary data.</text>
</comment>
<comment type="similarity">
    <text evidence="2">Belongs to the resistance-nodulation-cell division (RND) (TC 2.A.6) family.</text>
</comment>
<dbReference type="InterPro" id="IPR001036">
    <property type="entry name" value="Acrflvin-R"/>
</dbReference>
<dbReference type="Gene3D" id="3.30.70.1440">
    <property type="entry name" value="Multidrug efflux transporter AcrB pore domain"/>
    <property type="match status" value="1"/>
</dbReference>
<dbReference type="PANTHER" id="PTHR32063:SF11">
    <property type="entry name" value="CATION OR DRUG EFFLUX SYSTEM PROTEIN"/>
    <property type="match status" value="1"/>
</dbReference>
<keyword evidence="5" id="KW-0997">Cell inner membrane</keyword>
<keyword evidence="3" id="KW-0813">Transport</keyword>
<dbReference type="InterPro" id="IPR027463">
    <property type="entry name" value="AcrB_DN_DC_subdom"/>
</dbReference>
<accession>A0A2S6I4Y4</accession>
<dbReference type="NCBIfam" id="TIGR00915">
    <property type="entry name" value="2A0602"/>
    <property type="match status" value="1"/>
</dbReference>
<dbReference type="Proteomes" id="UP000237662">
    <property type="component" value="Unassembled WGS sequence"/>
</dbReference>
<dbReference type="PROSITE" id="PS50156">
    <property type="entry name" value="SSD"/>
    <property type="match status" value="1"/>
</dbReference>
<evidence type="ECO:0000256" key="6">
    <source>
        <dbReference type="ARBA" id="ARBA00022692"/>
    </source>
</evidence>
<dbReference type="GO" id="GO:0009636">
    <property type="term" value="P:response to toxic substance"/>
    <property type="evidence" value="ECO:0007669"/>
    <property type="project" value="UniProtKB-ARBA"/>
</dbReference>
<evidence type="ECO:0000313" key="12">
    <source>
        <dbReference type="Proteomes" id="UP000237662"/>
    </source>
</evidence>
<dbReference type="GO" id="GO:0015562">
    <property type="term" value="F:efflux transmembrane transporter activity"/>
    <property type="evidence" value="ECO:0007669"/>
    <property type="project" value="InterPro"/>
</dbReference>
<feature type="transmembrane region" description="Helical" evidence="9">
    <location>
        <begin position="439"/>
        <end position="459"/>
    </location>
</feature>
<feature type="transmembrane region" description="Helical" evidence="9">
    <location>
        <begin position="1002"/>
        <end position="1025"/>
    </location>
</feature>
<feature type="transmembrane region" description="Helical" evidence="9">
    <location>
        <begin position="898"/>
        <end position="919"/>
    </location>
</feature>
<feature type="transmembrane region" description="Helical" evidence="9">
    <location>
        <begin position="537"/>
        <end position="555"/>
    </location>
</feature>
<dbReference type="SUPFAM" id="SSF82866">
    <property type="entry name" value="Multidrug efflux transporter AcrB transmembrane domain"/>
    <property type="match status" value="2"/>
</dbReference>
<reference evidence="11 12" key="1">
    <citation type="submission" date="2018-02" db="EMBL/GenBank/DDBJ databases">
        <title>Genomic Encyclopedia of Archaeal and Bacterial Type Strains, Phase II (KMG-II): from individual species to whole genera.</title>
        <authorList>
            <person name="Goeker M."/>
        </authorList>
    </citation>
    <scope>NUCLEOTIDE SEQUENCE [LARGE SCALE GENOMIC DNA]</scope>
    <source>
        <strain evidence="11 12">DSM 29526</strain>
    </source>
</reference>
<feature type="transmembrane region" description="Helical" evidence="9">
    <location>
        <begin position="395"/>
        <end position="418"/>
    </location>
</feature>
<dbReference type="Gene3D" id="3.30.70.1320">
    <property type="entry name" value="Multidrug efflux transporter AcrB pore domain like"/>
    <property type="match status" value="1"/>
</dbReference>
<dbReference type="PRINTS" id="PR00702">
    <property type="entry name" value="ACRIFLAVINRP"/>
</dbReference>
<keyword evidence="12" id="KW-1185">Reference proteome</keyword>
<evidence type="ECO:0000256" key="1">
    <source>
        <dbReference type="ARBA" id="ARBA00004429"/>
    </source>
</evidence>
<feature type="transmembrane region" description="Helical" evidence="9">
    <location>
        <begin position="974"/>
        <end position="996"/>
    </location>
</feature>
<evidence type="ECO:0000256" key="2">
    <source>
        <dbReference type="ARBA" id="ARBA00010942"/>
    </source>
</evidence>
<evidence type="ECO:0000256" key="8">
    <source>
        <dbReference type="ARBA" id="ARBA00023136"/>
    </source>
</evidence>
<evidence type="ECO:0000256" key="9">
    <source>
        <dbReference type="SAM" id="Phobius"/>
    </source>
</evidence>
<dbReference type="OrthoDB" id="9758940at2"/>
<feature type="transmembrane region" description="Helical" evidence="9">
    <location>
        <begin position="341"/>
        <end position="360"/>
    </location>
</feature>
<organism evidence="11 12">
    <name type="scientific">Neolewinella xylanilytica</name>
    <dbReference type="NCBI Taxonomy" id="1514080"/>
    <lineage>
        <taxon>Bacteria</taxon>
        <taxon>Pseudomonadati</taxon>
        <taxon>Bacteroidota</taxon>
        <taxon>Saprospiria</taxon>
        <taxon>Saprospirales</taxon>
        <taxon>Lewinellaceae</taxon>
        <taxon>Neolewinella</taxon>
    </lineage>
</organism>
<keyword evidence="8 9" id="KW-0472">Membrane</keyword>
<feature type="transmembrane region" description="Helical" evidence="9">
    <location>
        <begin position="873"/>
        <end position="891"/>
    </location>
</feature>
<keyword evidence="7 9" id="KW-1133">Transmembrane helix</keyword>
<feature type="transmembrane region" description="Helical" evidence="9">
    <location>
        <begin position="925"/>
        <end position="946"/>
    </location>
</feature>
<keyword evidence="6 9" id="KW-0812">Transmembrane</keyword>
<dbReference type="InterPro" id="IPR000731">
    <property type="entry name" value="SSD"/>
</dbReference>
<evidence type="ECO:0000256" key="7">
    <source>
        <dbReference type="ARBA" id="ARBA00022989"/>
    </source>
</evidence>
<feature type="domain" description="SSD" evidence="10">
    <location>
        <begin position="332"/>
        <end position="496"/>
    </location>
</feature>
<evidence type="ECO:0000256" key="3">
    <source>
        <dbReference type="ARBA" id="ARBA00022448"/>
    </source>
</evidence>
<dbReference type="SUPFAM" id="SSF82693">
    <property type="entry name" value="Multidrug efflux transporter AcrB pore domain, PN1, PN2, PC1 and PC2 subdomains"/>
    <property type="match status" value="4"/>
</dbReference>
<evidence type="ECO:0000313" key="11">
    <source>
        <dbReference type="EMBL" id="PPK86237.1"/>
    </source>
</evidence>
<dbReference type="Pfam" id="PF00873">
    <property type="entry name" value="ACR_tran"/>
    <property type="match status" value="1"/>
</dbReference>
<dbReference type="Gene3D" id="3.30.2090.10">
    <property type="entry name" value="Multidrug efflux transporter AcrB TolC docking domain, DN and DC subdomains"/>
    <property type="match status" value="2"/>
</dbReference>